<proteinExistence type="predicted"/>
<evidence type="ECO:0000256" key="1">
    <source>
        <dbReference type="ARBA" id="ARBA00023002"/>
    </source>
</evidence>
<dbReference type="Pfam" id="PF00107">
    <property type="entry name" value="ADH_zinc_N"/>
    <property type="match status" value="1"/>
</dbReference>
<dbReference type="PANTHER" id="PTHR43401">
    <property type="entry name" value="L-THREONINE 3-DEHYDROGENASE"/>
    <property type="match status" value="1"/>
</dbReference>
<evidence type="ECO:0000313" key="4">
    <source>
        <dbReference type="EMBL" id="TBL79593.1"/>
    </source>
</evidence>
<dbReference type="InterPro" id="IPR011032">
    <property type="entry name" value="GroES-like_sf"/>
</dbReference>
<dbReference type="Gene3D" id="3.90.180.10">
    <property type="entry name" value="Medium-chain alcohol dehydrogenases, catalytic domain"/>
    <property type="match status" value="1"/>
</dbReference>
<dbReference type="OrthoDB" id="9777057at2"/>
<comment type="caution">
    <text evidence="4">The sequence shown here is derived from an EMBL/GenBank/DDBJ whole genome shotgun (WGS) entry which is preliminary data.</text>
</comment>
<dbReference type="InterPro" id="IPR050129">
    <property type="entry name" value="Zn_alcohol_dh"/>
</dbReference>
<evidence type="ECO:0000259" key="3">
    <source>
        <dbReference type="Pfam" id="PF08240"/>
    </source>
</evidence>
<dbReference type="AlphaFoldDB" id="A0A4Q9DV42"/>
<dbReference type="Proteomes" id="UP000293142">
    <property type="component" value="Unassembled WGS sequence"/>
</dbReference>
<dbReference type="InterPro" id="IPR013149">
    <property type="entry name" value="ADH-like_C"/>
</dbReference>
<dbReference type="EMBL" id="SIRE01000007">
    <property type="protein sequence ID" value="TBL79593.1"/>
    <property type="molecule type" value="Genomic_DNA"/>
</dbReference>
<feature type="domain" description="Alcohol dehydrogenase-like C-terminal" evidence="2">
    <location>
        <begin position="171"/>
        <end position="289"/>
    </location>
</feature>
<reference evidence="4 5" key="1">
    <citation type="submission" date="2019-02" db="EMBL/GenBank/DDBJ databases">
        <title>Paenibacillus sp. nov., isolated from surface-sterilized tissue of Thalictrum simplex L.</title>
        <authorList>
            <person name="Tuo L."/>
        </authorList>
    </citation>
    <scope>NUCLEOTIDE SEQUENCE [LARGE SCALE GENOMIC DNA]</scope>
    <source>
        <strain evidence="4 5">N2SHLJ1</strain>
    </source>
</reference>
<dbReference type="SUPFAM" id="SSF51735">
    <property type="entry name" value="NAD(P)-binding Rossmann-fold domains"/>
    <property type="match status" value="1"/>
</dbReference>
<feature type="domain" description="Alcohol dehydrogenase-like N-terminal" evidence="3">
    <location>
        <begin position="23"/>
        <end position="132"/>
    </location>
</feature>
<accession>A0A4Q9DV42</accession>
<keyword evidence="1" id="KW-0560">Oxidoreductase</keyword>
<dbReference type="Gene3D" id="3.40.50.720">
    <property type="entry name" value="NAD(P)-binding Rossmann-like Domain"/>
    <property type="match status" value="1"/>
</dbReference>
<dbReference type="GO" id="GO:0016491">
    <property type="term" value="F:oxidoreductase activity"/>
    <property type="evidence" value="ECO:0007669"/>
    <property type="project" value="UniProtKB-KW"/>
</dbReference>
<protein>
    <submittedName>
        <fullName evidence="4">Galactitol-1-phosphate 5-dehydrogenase</fullName>
    </submittedName>
</protein>
<dbReference type="PANTHER" id="PTHR43401:SF2">
    <property type="entry name" value="L-THREONINE 3-DEHYDROGENASE"/>
    <property type="match status" value="1"/>
</dbReference>
<evidence type="ECO:0000313" key="5">
    <source>
        <dbReference type="Proteomes" id="UP000293142"/>
    </source>
</evidence>
<evidence type="ECO:0000259" key="2">
    <source>
        <dbReference type="Pfam" id="PF00107"/>
    </source>
</evidence>
<dbReference type="CDD" id="cd08236">
    <property type="entry name" value="sugar_DH"/>
    <property type="match status" value="1"/>
</dbReference>
<gene>
    <name evidence="4" type="ORF">EYB31_11510</name>
</gene>
<dbReference type="Pfam" id="PF08240">
    <property type="entry name" value="ADH_N"/>
    <property type="match status" value="1"/>
</dbReference>
<dbReference type="InterPro" id="IPR036291">
    <property type="entry name" value="NAD(P)-bd_dom_sf"/>
</dbReference>
<keyword evidence="5" id="KW-1185">Reference proteome</keyword>
<dbReference type="InterPro" id="IPR013154">
    <property type="entry name" value="ADH-like_N"/>
</dbReference>
<dbReference type="SUPFAM" id="SSF50129">
    <property type="entry name" value="GroES-like"/>
    <property type="match status" value="1"/>
</dbReference>
<organism evidence="4 5">
    <name type="scientific">Paenibacillus thalictri</name>
    <dbReference type="NCBI Taxonomy" id="2527873"/>
    <lineage>
        <taxon>Bacteria</taxon>
        <taxon>Bacillati</taxon>
        <taxon>Bacillota</taxon>
        <taxon>Bacilli</taxon>
        <taxon>Bacillales</taxon>
        <taxon>Paenibacillaceae</taxon>
        <taxon>Paenibacillus</taxon>
    </lineage>
</organism>
<sequence length="328" mass="35446">MKALVYEGPKLLNVREQQVPEPGEDDVLIKVERVGICGSEISGYLGHNSLRKPPLIMGHEFAGTVVSAGSRTQRFQPGDRVTVNPLVTCGECRECTTGMSQLCARRKLLGAHLPGAFAQYVNAPEKNVYALSDHVDFDDGAMIEPYACAVHICRLLKLTPTDKLLIVGAGPIGLFTLQAAQVYGVKHIVVADINAGRLAIAAELGAITVASLQDEAPLTYDAAVDAVGLEITRRQCTEYVKPGGRVVFSGLHEDGSKLQFNALIRNEVTITGSFAYSRADFETALSWVDEGRMTLRPWLAHAPLEEGQSCFERLLGDPGGIAKFMLIP</sequence>
<name>A0A4Q9DV42_9BACL</name>